<accession>A0AAY4EKP9</accession>
<dbReference type="GO" id="GO:0008270">
    <property type="term" value="F:zinc ion binding"/>
    <property type="evidence" value="ECO:0007669"/>
    <property type="project" value="UniProtKB-KW"/>
</dbReference>
<dbReference type="PROSITE" id="PS00028">
    <property type="entry name" value="ZINC_FINGER_C2H2_1"/>
    <property type="match status" value="1"/>
</dbReference>
<feature type="region of interest" description="Disordered" evidence="2">
    <location>
        <begin position="252"/>
        <end position="288"/>
    </location>
</feature>
<evidence type="ECO:0000313" key="5">
    <source>
        <dbReference type="Proteomes" id="UP000694580"/>
    </source>
</evidence>
<name>A0AAY4EKP9_9TELE</name>
<reference evidence="4" key="2">
    <citation type="submission" date="2025-08" db="UniProtKB">
        <authorList>
            <consortium name="Ensembl"/>
        </authorList>
    </citation>
    <scope>IDENTIFICATION</scope>
</reference>
<feature type="compositionally biased region" description="Basic and acidic residues" evidence="2">
    <location>
        <begin position="259"/>
        <end position="268"/>
    </location>
</feature>
<protein>
    <recommendedName>
        <fullName evidence="3">C2H2-type domain-containing protein</fullName>
    </recommendedName>
</protein>
<dbReference type="Proteomes" id="UP000694580">
    <property type="component" value="Chromosome 8"/>
</dbReference>
<dbReference type="PROSITE" id="PS50157">
    <property type="entry name" value="ZINC_FINGER_C2H2_2"/>
    <property type="match status" value="1"/>
</dbReference>
<feature type="compositionally biased region" description="Basic and acidic residues" evidence="2">
    <location>
        <begin position="1"/>
        <end position="12"/>
    </location>
</feature>
<dbReference type="CTD" id="9849"/>
<dbReference type="Ensembl" id="ENSDCDT00010068634.1">
    <property type="protein sequence ID" value="ENSDCDP00010057943.1"/>
    <property type="gene ID" value="ENSDCDG00010032702.1"/>
</dbReference>
<evidence type="ECO:0000256" key="2">
    <source>
        <dbReference type="SAM" id="MobiDB-lite"/>
    </source>
</evidence>
<keyword evidence="1" id="KW-0863">Zinc-finger</keyword>
<gene>
    <name evidence="4" type="primary">LOC114795467</name>
</gene>
<feature type="region of interest" description="Disordered" evidence="2">
    <location>
        <begin position="1"/>
        <end position="81"/>
    </location>
</feature>
<dbReference type="InterPro" id="IPR013087">
    <property type="entry name" value="Znf_C2H2_type"/>
</dbReference>
<dbReference type="AlphaFoldDB" id="A0AAY4EKP9"/>
<keyword evidence="1" id="KW-0479">Metal-binding</keyword>
<keyword evidence="5" id="KW-1185">Reference proteome</keyword>
<reference evidence="4" key="3">
    <citation type="submission" date="2025-09" db="UniProtKB">
        <authorList>
            <consortium name="Ensembl"/>
        </authorList>
    </citation>
    <scope>IDENTIFICATION</scope>
</reference>
<sequence length="756" mass="83240">MQSEYKTYDKGHWRQRLRFKRTSACPLPTPDQKTRGDQAGMQDGGEPSQGTPQPEQKTAARPEGGCSDAKGDTNGKPLQWTAHLEPFPGGPGKTHGVSCQLQRVYRRGACTGPLGPSARVFGSIHDPGDWKNPGIKDARVSNAAKLPFGLDSHTYKHPQQDYAKHTAAVCNKGKVKKYNWRERDVQPKRESNGVNKLELVCPAVPLKEKAWMPQKIMSFSGLLDKDGRLLEPEKTLEVTRLFLERTTSGKKTKQNWALKTEEKHEAPKAADVCHPASNTSTSQSLPTDDDLSVLMEKNHVSLPPNCTTKLQGIKFVDGKKHLILKVIPPATQGGGDVPPDMGSHTIITEPVEHQRVTKTKCVDLPSGSGETGLKNRDDVQDEVKACTDQTNQHELHDVLLDSHMDTGTVNPSRPEISLDLSFTALNQIEDATPEEQMASTDPQDGSFEAWPSMICQAGSSTMQGTSVQHLAAEADVCVESGPDTLRLESHPNPSAQKQPTIKSMTTLSCCQTRNDPEAPYSTNQPITALRILKPLTFTQVNSESGSTAEVDVSRATQEGDTDTLTKRRRGPCLEDTSAPKLRKGSSPTHSEDPARGLGSRHAEKSLVLWPLNSTQPVKRPQGNQPVVVLNHPDSDIAEVANIMRVVNKHKSDVLKVRLSQRTVRALSDRNTGSMARAAAPHPTNSVKERFLLKLKFKKLGKNKYQVVRGGTLQDEAPPTFRCWFCGRIFTSQELFIGHGQRHLMEATKDWDTLYNS</sequence>
<dbReference type="GeneTree" id="ENSGT00940000160595"/>
<feature type="region of interest" description="Disordered" evidence="2">
    <location>
        <begin position="543"/>
        <end position="601"/>
    </location>
</feature>
<feature type="domain" description="C2H2-type" evidence="3">
    <location>
        <begin position="720"/>
        <end position="747"/>
    </location>
</feature>
<keyword evidence="1" id="KW-0862">Zinc</keyword>
<organism evidence="4 5">
    <name type="scientific">Denticeps clupeoides</name>
    <name type="common">denticle herring</name>
    <dbReference type="NCBI Taxonomy" id="299321"/>
    <lineage>
        <taxon>Eukaryota</taxon>
        <taxon>Metazoa</taxon>
        <taxon>Chordata</taxon>
        <taxon>Craniata</taxon>
        <taxon>Vertebrata</taxon>
        <taxon>Euteleostomi</taxon>
        <taxon>Actinopterygii</taxon>
        <taxon>Neopterygii</taxon>
        <taxon>Teleostei</taxon>
        <taxon>Clupei</taxon>
        <taxon>Clupeiformes</taxon>
        <taxon>Denticipitoidei</taxon>
        <taxon>Denticipitidae</taxon>
        <taxon>Denticeps</taxon>
    </lineage>
</organism>
<evidence type="ECO:0000313" key="4">
    <source>
        <dbReference type="Ensembl" id="ENSDCDP00010057943.1"/>
    </source>
</evidence>
<feature type="compositionally biased region" description="Basic and acidic residues" evidence="2">
    <location>
        <begin position="589"/>
        <end position="601"/>
    </location>
</feature>
<reference evidence="4 5" key="1">
    <citation type="submission" date="2020-06" db="EMBL/GenBank/DDBJ databases">
        <authorList>
            <consortium name="Wellcome Sanger Institute Data Sharing"/>
        </authorList>
    </citation>
    <scope>NUCLEOTIDE SEQUENCE [LARGE SCALE GENOMIC DNA]</scope>
</reference>
<evidence type="ECO:0000259" key="3">
    <source>
        <dbReference type="PROSITE" id="PS50157"/>
    </source>
</evidence>
<proteinExistence type="predicted"/>
<feature type="compositionally biased region" description="Polar residues" evidence="2">
    <location>
        <begin position="276"/>
        <end position="286"/>
    </location>
</feature>
<evidence type="ECO:0000256" key="1">
    <source>
        <dbReference type="PROSITE-ProRule" id="PRU00042"/>
    </source>
</evidence>